<dbReference type="Proteomes" id="UP001055072">
    <property type="component" value="Unassembled WGS sequence"/>
</dbReference>
<accession>A0ACB8U4U2</accession>
<protein>
    <submittedName>
        <fullName evidence="1">Uncharacterized protein</fullName>
    </submittedName>
</protein>
<comment type="caution">
    <text evidence="1">The sequence shown here is derived from an EMBL/GenBank/DDBJ whole genome shotgun (WGS) entry which is preliminary data.</text>
</comment>
<gene>
    <name evidence="1" type="ORF">BDY19DRAFT_140693</name>
</gene>
<dbReference type="EMBL" id="MU274911">
    <property type="protein sequence ID" value="KAI0089368.1"/>
    <property type="molecule type" value="Genomic_DNA"/>
</dbReference>
<organism evidence="1 2">
    <name type="scientific">Irpex rosettiformis</name>
    <dbReference type="NCBI Taxonomy" id="378272"/>
    <lineage>
        <taxon>Eukaryota</taxon>
        <taxon>Fungi</taxon>
        <taxon>Dikarya</taxon>
        <taxon>Basidiomycota</taxon>
        <taxon>Agaricomycotina</taxon>
        <taxon>Agaricomycetes</taxon>
        <taxon>Polyporales</taxon>
        <taxon>Irpicaceae</taxon>
        <taxon>Irpex</taxon>
    </lineage>
</organism>
<keyword evidence="2" id="KW-1185">Reference proteome</keyword>
<sequence>MCLAAAVEVRIGDVGYVWEGSFCTLFNATLPKTHPINRKGVPEGFIPLDFNTAELVRTRDGYLPDAPVCSQTVRRLSAVAQAGATSPLVPVGAQTHLSFECARSKGGLVVLNGGGAIQEVLRPNKAFPEYMHTYHDSWCDFAREKGHDVSPEDIVMVRGTVKASEWTVAAFMDETRHQSLELEAQGGLIGSAGISLSLSVASSMSVEHRSGRSQPRISSDEEDSAANFRPMRNQCMFLCRYKMRYRKWPWQIKKIKAEGYRDDEPSSDSDSEEDTSAESDSEDEDVIEDDCSLTKVLDPLDTLMDYILENSGCDVAIVSDEDVWGLQNLGYITTASQFAEQLRTSRPSVCVSADGSESYYQLH</sequence>
<reference evidence="1" key="1">
    <citation type="journal article" date="2021" name="Environ. Microbiol.">
        <title>Gene family expansions and transcriptome signatures uncover fungal adaptations to wood decay.</title>
        <authorList>
            <person name="Hage H."/>
            <person name="Miyauchi S."/>
            <person name="Viragh M."/>
            <person name="Drula E."/>
            <person name="Min B."/>
            <person name="Chaduli D."/>
            <person name="Navarro D."/>
            <person name="Favel A."/>
            <person name="Norest M."/>
            <person name="Lesage-Meessen L."/>
            <person name="Balint B."/>
            <person name="Merenyi Z."/>
            <person name="de Eugenio L."/>
            <person name="Morin E."/>
            <person name="Martinez A.T."/>
            <person name="Baldrian P."/>
            <person name="Stursova M."/>
            <person name="Martinez M.J."/>
            <person name="Novotny C."/>
            <person name="Magnuson J.K."/>
            <person name="Spatafora J.W."/>
            <person name="Maurice S."/>
            <person name="Pangilinan J."/>
            <person name="Andreopoulos W."/>
            <person name="LaButti K."/>
            <person name="Hundley H."/>
            <person name="Na H."/>
            <person name="Kuo A."/>
            <person name="Barry K."/>
            <person name="Lipzen A."/>
            <person name="Henrissat B."/>
            <person name="Riley R."/>
            <person name="Ahrendt S."/>
            <person name="Nagy L.G."/>
            <person name="Grigoriev I.V."/>
            <person name="Martin F."/>
            <person name="Rosso M.N."/>
        </authorList>
    </citation>
    <scope>NUCLEOTIDE SEQUENCE</scope>
    <source>
        <strain evidence="1">CBS 384.51</strain>
    </source>
</reference>
<proteinExistence type="predicted"/>
<evidence type="ECO:0000313" key="2">
    <source>
        <dbReference type="Proteomes" id="UP001055072"/>
    </source>
</evidence>
<name>A0ACB8U4U2_9APHY</name>
<evidence type="ECO:0000313" key="1">
    <source>
        <dbReference type="EMBL" id="KAI0089368.1"/>
    </source>
</evidence>